<dbReference type="InterPro" id="IPR026341">
    <property type="entry name" value="T9SS_type_B"/>
</dbReference>
<evidence type="ECO:0000256" key="1">
    <source>
        <dbReference type="SAM" id="SignalP"/>
    </source>
</evidence>
<feature type="signal peptide" evidence="1">
    <location>
        <begin position="1"/>
        <end position="19"/>
    </location>
</feature>
<evidence type="ECO:0000313" key="3">
    <source>
        <dbReference type="Proteomes" id="UP000599179"/>
    </source>
</evidence>
<dbReference type="NCBIfam" id="NF038133">
    <property type="entry name" value="choice_anch_L"/>
    <property type="match status" value="1"/>
</dbReference>
<dbReference type="Proteomes" id="UP000599179">
    <property type="component" value="Unassembled WGS sequence"/>
</dbReference>
<comment type="caution">
    <text evidence="2">The sequence shown here is derived from an EMBL/GenBank/DDBJ whole genome shotgun (WGS) entry which is preliminary data.</text>
</comment>
<dbReference type="InterPro" id="IPR049804">
    <property type="entry name" value="Choice_anch_L"/>
</dbReference>
<keyword evidence="3" id="KW-1185">Reference proteome</keyword>
<dbReference type="Pfam" id="PF13585">
    <property type="entry name" value="CHU_C"/>
    <property type="match status" value="1"/>
</dbReference>
<dbReference type="RefSeq" id="WP_188459178.1">
    <property type="nucleotide sequence ID" value="NZ_BMGM01000010.1"/>
</dbReference>
<dbReference type="NCBIfam" id="TIGR04131">
    <property type="entry name" value="Bac_Flav_CTERM"/>
    <property type="match status" value="1"/>
</dbReference>
<proteinExistence type="predicted"/>
<protein>
    <submittedName>
        <fullName evidence="2">T9SS C-terminal target domain-containing protein</fullName>
    </submittedName>
</protein>
<keyword evidence="1" id="KW-0732">Signal</keyword>
<dbReference type="EMBL" id="BMGM01000010">
    <property type="protein sequence ID" value="GGE41477.1"/>
    <property type="molecule type" value="Genomic_DNA"/>
</dbReference>
<gene>
    <name evidence="2" type="ORF">GCM10010832_21900</name>
</gene>
<organism evidence="2 3">
    <name type="scientific">Psychroflexus planctonicus</name>
    <dbReference type="NCBI Taxonomy" id="1526575"/>
    <lineage>
        <taxon>Bacteria</taxon>
        <taxon>Pseudomonadati</taxon>
        <taxon>Bacteroidota</taxon>
        <taxon>Flavobacteriia</taxon>
        <taxon>Flavobacteriales</taxon>
        <taxon>Flavobacteriaceae</taxon>
        <taxon>Psychroflexus</taxon>
    </lineage>
</organism>
<reference evidence="3" key="1">
    <citation type="journal article" date="2019" name="Int. J. Syst. Evol. Microbiol.">
        <title>The Global Catalogue of Microorganisms (GCM) 10K type strain sequencing project: providing services to taxonomists for standard genome sequencing and annotation.</title>
        <authorList>
            <consortium name="The Broad Institute Genomics Platform"/>
            <consortium name="The Broad Institute Genome Sequencing Center for Infectious Disease"/>
            <person name="Wu L."/>
            <person name="Ma J."/>
        </authorList>
    </citation>
    <scope>NUCLEOTIDE SEQUENCE [LARGE SCALE GENOMIC DNA]</scope>
    <source>
        <strain evidence="3">CGMCC 1.12931</strain>
    </source>
</reference>
<accession>A0ABQ1SID0</accession>
<evidence type="ECO:0000313" key="2">
    <source>
        <dbReference type="EMBL" id="GGE41477.1"/>
    </source>
</evidence>
<name>A0ABQ1SID0_9FLAO</name>
<sequence length="937" mass="100808">MNKLNYLILLGIIPIWSFAQQITINPAPAPTDGYTVDYLINEILIEGDCAQVDNIASPMNSSVGGENYESFGYFEADGAPFPFENGIVLASNDVSEIPSNIGAGSWPGDDDLLALTPDPDFGTPEINNATVVEFDFVPFVNEISFNYLMASNEYTGSFPCNYEDIFAFIISGPYDTDGNLIIDDFPEGTPGVFQPVNSYNLDGNPNTPDVDIDLGGLNIATLPGTNILATVTNIHNLTTCGQGDSGEFAAAQFFDTANSANGSTDYNGQTVPLTASADVIAGQIYKIKLAIGDSRDSAFNSAVFIEGESFTLGDIDLGDPITLEDPEAQCTGLPITLDTGLPSGTEIVFEWYFGEVGSNPTELIEGEESPSLDVSDTGSYAVFAFIPGPDGAPLGCFNTGVTSVEFFDTPEGNIDDGFICVDGQATLDATPDNLDTLLDQDPTGPSYTWFLDGDEIAGETEAVLTAEAPGFYEVEIDFNTCLVTLDATLTLVDYEVSLGDDVENCVAVTDSASFEIIPEFTDAEESDVSSYAWSTGETTPTIMVDQSGTYSVTTTVNGCEETDEVEVVFLPIPDVSIEDVAICDDGTITLDATPTNIDEINAIDADAISYTWFQNGTELAGEENVILEVSEPDFYSVEVNFFDCSTTAEAEVFIENYMVGLGDAPLPCILEGQSQEFTIVPTISGVASEDLDDVEYAWSTGETTPNITVTESGTYSLTTTLNGCEEFDEIEVQFVQAHEVFVADEVICFDEGNLSVESGYNFENADEIIWETPNGTTVQDQSDLNLDWNIASGSSVAENEIVGMYTLTVIISECEVSTTFDVDFRRQGLASSTENTGNIIDSCSLPQGISPNGDGVNDCFDLSFLASEPGIKKLQIFNRYGRKVFESSNYTNQFCGQDDGGNNLVTGTYFFVLDLEEAGAGFEQVEKGWVYINREQQ</sequence>
<feature type="chain" id="PRO_5047087835" evidence="1">
    <location>
        <begin position="20"/>
        <end position="937"/>
    </location>
</feature>